<dbReference type="GO" id="GO:0016740">
    <property type="term" value="F:transferase activity"/>
    <property type="evidence" value="ECO:0007669"/>
    <property type="project" value="UniProtKB-KW"/>
</dbReference>
<dbReference type="AlphaFoldDB" id="A0A3M8CHH9"/>
<dbReference type="InterPro" id="IPR001173">
    <property type="entry name" value="Glyco_trans_2-like"/>
</dbReference>
<dbReference type="InterPro" id="IPR050256">
    <property type="entry name" value="Glycosyltransferase_2"/>
</dbReference>
<dbReference type="Pfam" id="PF00535">
    <property type="entry name" value="Glycos_transf_2"/>
    <property type="match status" value="1"/>
</dbReference>
<evidence type="ECO:0000313" key="2">
    <source>
        <dbReference type="EMBL" id="RNB75109.1"/>
    </source>
</evidence>
<protein>
    <submittedName>
        <fullName evidence="2">Glycosyltransferase family 2 protein</fullName>
    </submittedName>
</protein>
<evidence type="ECO:0000259" key="1">
    <source>
        <dbReference type="Pfam" id="PF00535"/>
    </source>
</evidence>
<keyword evidence="2" id="KW-0808">Transferase</keyword>
<evidence type="ECO:0000313" key="3">
    <source>
        <dbReference type="Proteomes" id="UP000281915"/>
    </source>
</evidence>
<comment type="caution">
    <text evidence="2">The sequence shown here is derived from an EMBL/GenBank/DDBJ whole genome shotgun (WGS) entry which is preliminary data.</text>
</comment>
<dbReference type="Proteomes" id="UP000281915">
    <property type="component" value="Unassembled WGS sequence"/>
</dbReference>
<organism evidence="2 3">
    <name type="scientific">Brevibacillus panacihumi</name>
    <dbReference type="NCBI Taxonomy" id="497735"/>
    <lineage>
        <taxon>Bacteria</taxon>
        <taxon>Bacillati</taxon>
        <taxon>Bacillota</taxon>
        <taxon>Bacilli</taxon>
        <taxon>Bacillales</taxon>
        <taxon>Paenibacillaceae</taxon>
        <taxon>Brevibacillus</taxon>
    </lineage>
</organism>
<dbReference type="InterPro" id="IPR029044">
    <property type="entry name" value="Nucleotide-diphossugar_trans"/>
</dbReference>
<dbReference type="EMBL" id="RHHT01000046">
    <property type="protein sequence ID" value="RNB75109.1"/>
    <property type="molecule type" value="Genomic_DNA"/>
</dbReference>
<dbReference type="Gene3D" id="3.90.550.10">
    <property type="entry name" value="Spore Coat Polysaccharide Biosynthesis Protein SpsA, Chain A"/>
    <property type="match status" value="1"/>
</dbReference>
<sequence length="230" mass="25459">MKRVSIVIPAYNEAETISATLRAIRERFISEEVIVVDDGSTDNTRELASQWADLVIPMPANQGKGAALQVGWQQATGDIILLLDADLRESAGEAVHLLAPLLEDRCDLAVAVLPRPKVRAGMGLAKGLAYHGIRYLTGFEPNAPLSGQRAVRRELLHHLRKLDGGFGVEVGMTVDALRAGYRVMEVPVPFSHRETGNDWSGYRHRGKEFLAIGRTLCRKWWEGQIWARNG</sequence>
<dbReference type="PANTHER" id="PTHR48090">
    <property type="entry name" value="UNDECAPRENYL-PHOSPHATE 4-DEOXY-4-FORMAMIDO-L-ARABINOSE TRANSFERASE-RELATED"/>
    <property type="match status" value="1"/>
</dbReference>
<accession>A0A3M8CHH9</accession>
<reference evidence="2 3" key="1">
    <citation type="submission" date="2018-10" db="EMBL/GenBank/DDBJ databases">
        <title>Phylogenomics of Brevibacillus.</title>
        <authorList>
            <person name="Dunlap C."/>
        </authorList>
    </citation>
    <scope>NUCLEOTIDE SEQUENCE [LARGE SCALE GENOMIC DNA]</scope>
    <source>
        <strain evidence="2 3">JCM 15085</strain>
    </source>
</reference>
<gene>
    <name evidence="2" type="ORF">EDM58_19310</name>
</gene>
<dbReference type="RefSeq" id="WP_122914769.1">
    <property type="nucleotide sequence ID" value="NZ_RHHT01000046.1"/>
</dbReference>
<name>A0A3M8CHH9_9BACL</name>
<dbReference type="CDD" id="cd04179">
    <property type="entry name" value="DPM_DPG-synthase_like"/>
    <property type="match status" value="1"/>
</dbReference>
<dbReference type="SUPFAM" id="SSF53448">
    <property type="entry name" value="Nucleotide-diphospho-sugar transferases"/>
    <property type="match status" value="1"/>
</dbReference>
<dbReference type="PANTHER" id="PTHR48090:SF7">
    <property type="entry name" value="RFBJ PROTEIN"/>
    <property type="match status" value="1"/>
</dbReference>
<feature type="domain" description="Glycosyltransferase 2-like" evidence="1">
    <location>
        <begin position="5"/>
        <end position="116"/>
    </location>
</feature>
<proteinExistence type="predicted"/>